<organism evidence="2">
    <name type="scientific">Cuerna arida</name>
    <dbReference type="NCBI Taxonomy" id="1464854"/>
    <lineage>
        <taxon>Eukaryota</taxon>
        <taxon>Metazoa</taxon>
        <taxon>Ecdysozoa</taxon>
        <taxon>Arthropoda</taxon>
        <taxon>Hexapoda</taxon>
        <taxon>Insecta</taxon>
        <taxon>Pterygota</taxon>
        <taxon>Neoptera</taxon>
        <taxon>Paraneoptera</taxon>
        <taxon>Hemiptera</taxon>
        <taxon>Auchenorrhyncha</taxon>
        <taxon>Membracoidea</taxon>
        <taxon>Cicadellidae</taxon>
        <taxon>Cicadellinae</taxon>
        <taxon>Proconiini</taxon>
        <taxon>Cuerna</taxon>
    </lineage>
</organism>
<name>A0A1B6EVU1_9HEMI</name>
<sequence length="248" mass="27916">MDDSDDNQIPSGVRSDHGRCVFCRISDRVRSWLPSGRGLCVSEDDERNFQQTSEAAGFIPDSVQLISDFSPIDIDRTEPNRTRWTRQIWGFLGDYWILFSLATTTPCICIVYGFVFLTLTFFLLQEFENSFLILLSVSLLTVLSLAFPVFCWRSGLLDRLESGPRRRQRAEDRTHSETLVGKPPPYETLVFTTPESAMSSLPPPSYEVAIQATEVPQILSPQCSSRDANIAVPLCSVHQQSSTSLQQP</sequence>
<evidence type="ECO:0000313" key="2">
    <source>
        <dbReference type="EMBL" id="JAS42106.1"/>
    </source>
</evidence>
<keyword evidence="1" id="KW-1133">Transmembrane helix</keyword>
<feature type="transmembrane region" description="Helical" evidence="1">
    <location>
        <begin position="130"/>
        <end position="152"/>
    </location>
</feature>
<gene>
    <name evidence="2" type="ORF">g.15642</name>
</gene>
<evidence type="ECO:0000256" key="1">
    <source>
        <dbReference type="SAM" id="Phobius"/>
    </source>
</evidence>
<dbReference type="AlphaFoldDB" id="A0A1B6EVU1"/>
<feature type="transmembrane region" description="Helical" evidence="1">
    <location>
        <begin position="95"/>
        <end position="124"/>
    </location>
</feature>
<accession>A0A1B6EVU1</accession>
<keyword evidence="1" id="KW-0472">Membrane</keyword>
<proteinExistence type="predicted"/>
<reference evidence="2" key="1">
    <citation type="submission" date="2015-11" db="EMBL/GenBank/DDBJ databases">
        <title>De novo transcriptome assembly of four potential Pierce s Disease insect vectors from Arizona vineyards.</title>
        <authorList>
            <person name="Tassone E.E."/>
        </authorList>
    </citation>
    <scope>NUCLEOTIDE SEQUENCE</scope>
</reference>
<keyword evidence="1" id="KW-0812">Transmembrane</keyword>
<protein>
    <submittedName>
        <fullName evidence="2">Uncharacterized protein</fullName>
    </submittedName>
</protein>
<dbReference type="EMBL" id="GECZ01027663">
    <property type="protein sequence ID" value="JAS42106.1"/>
    <property type="molecule type" value="Transcribed_RNA"/>
</dbReference>